<evidence type="ECO:0000256" key="1">
    <source>
        <dbReference type="SAM" id="MobiDB-lite"/>
    </source>
</evidence>
<organism evidence="2 3">
    <name type="scientific">Ambispora gerdemannii</name>
    <dbReference type="NCBI Taxonomy" id="144530"/>
    <lineage>
        <taxon>Eukaryota</taxon>
        <taxon>Fungi</taxon>
        <taxon>Fungi incertae sedis</taxon>
        <taxon>Mucoromycota</taxon>
        <taxon>Glomeromycotina</taxon>
        <taxon>Glomeromycetes</taxon>
        <taxon>Archaeosporales</taxon>
        <taxon>Ambisporaceae</taxon>
        <taxon>Ambispora</taxon>
    </lineage>
</organism>
<evidence type="ECO:0000313" key="2">
    <source>
        <dbReference type="EMBL" id="CAG8464158.1"/>
    </source>
</evidence>
<feature type="non-terminal residue" evidence="2">
    <location>
        <position position="1"/>
    </location>
</feature>
<accession>A0A9N8VX79</accession>
<comment type="caution">
    <text evidence="2">The sequence shown here is derived from an EMBL/GenBank/DDBJ whole genome shotgun (WGS) entry which is preliminary data.</text>
</comment>
<sequence>TTQHTIGKSEINLDIKKHVDIKIIFYSLQKKGVYATQSHDTSFRRTWTNMNTNSVHARTRARREQQLEEEEEQKTTQLAQSTSMPRNNQDIILKIVRIRHKEGMSRFGVDPNDDIMALAEKVRIFALSHESITAKWCTSEIAFRTEHRSVGNKFPLGPFEPTTNTSSSLALNVKQEAVDDYLEKQSGGFIKRGCDPKLYA</sequence>
<dbReference type="AlphaFoldDB" id="A0A9N8VX79"/>
<name>A0A9N8VX79_9GLOM</name>
<reference evidence="2" key="1">
    <citation type="submission" date="2021-06" db="EMBL/GenBank/DDBJ databases">
        <authorList>
            <person name="Kallberg Y."/>
            <person name="Tangrot J."/>
            <person name="Rosling A."/>
        </authorList>
    </citation>
    <scope>NUCLEOTIDE SEQUENCE</scope>
    <source>
        <strain evidence="2">MT106</strain>
    </source>
</reference>
<dbReference type="EMBL" id="CAJVPL010000200">
    <property type="protein sequence ID" value="CAG8464158.1"/>
    <property type="molecule type" value="Genomic_DNA"/>
</dbReference>
<feature type="region of interest" description="Disordered" evidence="1">
    <location>
        <begin position="64"/>
        <end position="84"/>
    </location>
</feature>
<protein>
    <submittedName>
        <fullName evidence="2">6542_t:CDS:1</fullName>
    </submittedName>
</protein>
<evidence type="ECO:0000313" key="3">
    <source>
        <dbReference type="Proteomes" id="UP000789831"/>
    </source>
</evidence>
<proteinExistence type="predicted"/>
<dbReference type="Proteomes" id="UP000789831">
    <property type="component" value="Unassembled WGS sequence"/>
</dbReference>
<keyword evidence="3" id="KW-1185">Reference proteome</keyword>
<gene>
    <name evidence="2" type="ORF">AGERDE_LOCUS2408</name>
</gene>